<dbReference type="PATRIC" id="fig|1227500.6.peg.1489"/>
<proteinExistence type="predicted"/>
<dbReference type="STRING" id="1227500.C494_07370"/>
<dbReference type="AlphaFoldDB" id="L9WN92"/>
<sequence>MKRTFRVDAAVSMLFRFTDTESLAGCCLLAGDGESALCEFWSWLELHTSIATSRYGVGFVLEM</sequence>
<organism evidence="1 2">
    <name type="scientific">Natronorubrum bangense JCM 10635</name>
    <dbReference type="NCBI Taxonomy" id="1227500"/>
    <lineage>
        <taxon>Archaea</taxon>
        <taxon>Methanobacteriati</taxon>
        <taxon>Methanobacteriota</taxon>
        <taxon>Stenosarchaea group</taxon>
        <taxon>Halobacteria</taxon>
        <taxon>Halobacteriales</taxon>
        <taxon>Natrialbaceae</taxon>
        <taxon>Natronorubrum</taxon>
    </lineage>
</organism>
<keyword evidence="2" id="KW-1185">Reference proteome</keyword>
<accession>L9WN92</accession>
<dbReference type="Proteomes" id="UP000011690">
    <property type="component" value="Unassembled WGS sequence"/>
</dbReference>
<reference evidence="1 2" key="1">
    <citation type="journal article" date="2014" name="PLoS Genet.">
        <title>Phylogenetically driven sequencing of extremely halophilic archaea reveals strategies for static and dynamic osmo-response.</title>
        <authorList>
            <person name="Becker E.A."/>
            <person name="Seitzer P.M."/>
            <person name="Tritt A."/>
            <person name="Larsen D."/>
            <person name="Krusor M."/>
            <person name="Yao A.I."/>
            <person name="Wu D."/>
            <person name="Madern D."/>
            <person name="Eisen J.A."/>
            <person name="Darling A.E."/>
            <person name="Facciotti M.T."/>
        </authorList>
    </citation>
    <scope>NUCLEOTIDE SEQUENCE [LARGE SCALE GENOMIC DNA]</scope>
    <source>
        <strain evidence="1 2">JCM 10635</strain>
    </source>
</reference>
<evidence type="ECO:0000313" key="1">
    <source>
        <dbReference type="EMBL" id="ELY49813.1"/>
    </source>
</evidence>
<evidence type="ECO:0000313" key="2">
    <source>
        <dbReference type="Proteomes" id="UP000011690"/>
    </source>
</evidence>
<dbReference type="EMBL" id="AOHY01000016">
    <property type="protein sequence ID" value="ELY49813.1"/>
    <property type="molecule type" value="Genomic_DNA"/>
</dbReference>
<gene>
    <name evidence="1" type="ORF">C494_07370</name>
</gene>
<name>L9WN92_9EURY</name>
<comment type="caution">
    <text evidence="1">The sequence shown here is derived from an EMBL/GenBank/DDBJ whole genome shotgun (WGS) entry which is preliminary data.</text>
</comment>
<protein>
    <submittedName>
        <fullName evidence="1">Uncharacterized protein</fullName>
    </submittedName>
</protein>